<name>A0A9E6ZF53_ALIAG</name>
<organism evidence="1 2">
    <name type="scientific">Alicyclobacillus acidoterrestris (strain ATCC 49025 / DSM 3922 / CIP 106132 / NCIMB 13137 / GD3B)</name>
    <dbReference type="NCBI Taxonomy" id="1356854"/>
    <lineage>
        <taxon>Bacteria</taxon>
        <taxon>Bacillati</taxon>
        <taxon>Bacillota</taxon>
        <taxon>Bacilli</taxon>
        <taxon>Bacillales</taxon>
        <taxon>Alicyclobacillaceae</taxon>
        <taxon>Alicyclobacillus</taxon>
    </lineage>
</organism>
<gene>
    <name evidence="1" type="ORF">K1I37_19810</name>
</gene>
<evidence type="ECO:0000313" key="2">
    <source>
        <dbReference type="Proteomes" id="UP000829401"/>
    </source>
</evidence>
<protein>
    <submittedName>
        <fullName evidence="1">YuzB family protein</fullName>
    </submittedName>
</protein>
<dbReference type="Pfam" id="PF07293">
    <property type="entry name" value="DUF1450"/>
    <property type="match status" value="1"/>
</dbReference>
<keyword evidence="2" id="KW-1185">Reference proteome</keyword>
<dbReference type="EMBL" id="CP080467">
    <property type="protein sequence ID" value="UNO48837.1"/>
    <property type="molecule type" value="Genomic_DNA"/>
</dbReference>
<dbReference type="AlphaFoldDB" id="A0A9E6ZF53"/>
<dbReference type="KEGG" id="aaco:K1I37_19810"/>
<evidence type="ECO:0000313" key="1">
    <source>
        <dbReference type="EMBL" id="UNO48837.1"/>
    </source>
</evidence>
<reference evidence="2" key="1">
    <citation type="journal article" date="2022" name="G3 (Bethesda)">
        <title>Unveiling the complete genome sequence of Alicyclobacillus acidoterrestris DSM 3922T, a taint-producing strain.</title>
        <authorList>
            <person name="Leonardo I.C."/>
            <person name="Barreto Crespo M.T."/>
            <person name="Gaspar F.B."/>
        </authorList>
    </citation>
    <scope>NUCLEOTIDE SEQUENCE [LARGE SCALE GENOMIC DNA]</scope>
    <source>
        <strain evidence="2">DSM 3922</strain>
    </source>
</reference>
<dbReference type="InterPro" id="IPR009910">
    <property type="entry name" value="DUF1450"/>
</dbReference>
<sequence length="100" mass="11219">MMKRELDESSLTREGTQMDIVLVEVCDSNPISLLDLEALEGMYPGVTVLRTECLSQCGLCAHNAYAYVDGNIVFAKDPETCLARIRQRIEQHLALWGETE</sequence>
<proteinExistence type="predicted"/>
<accession>A0A9E6ZF53</accession>
<dbReference type="Proteomes" id="UP000829401">
    <property type="component" value="Chromosome"/>
</dbReference>